<dbReference type="Proteomes" id="UP000499080">
    <property type="component" value="Unassembled WGS sequence"/>
</dbReference>
<evidence type="ECO:0000313" key="1">
    <source>
        <dbReference type="EMBL" id="GBL74473.1"/>
    </source>
</evidence>
<reference evidence="1 2" key="1">
    <citation type="journal article" date="2019" name="Sci. Rep.">
        <title>Orb-weaving spider Araneus ventricosus genome elucidates the spidroin gene catalogue.</title>
        <authorList>
            <person name="Kono N."/>
            <person name="Nakamura H."/>
            <person name="Ohtoshi R."/>
            <person name="Moran D.A.P."/>
            <person name="Shinohara A."/>
            <person name="Yoshida Y."/>
            <person name="Fujiwara M."/>
            <person name="Mori M."/>
            <person name="Tomita M."/>
            <person name="Arakawa K."/>
        </authorList>
    </citation>
    <scope>NUCLEOTIDE SEQUENCE [LARGE SCALE GENOMIC DNA]</scope>
</reference>
<dbReference type="AlphaFoldDB" id="A0A4Y2A437"/>
<name>A0A4Y2A437_ARAVE</name>
<proteinExistence type="predicted"/>
<keyword evidence="2" id="KW-1185">Reference proteome</keyword>
<accession>A0A4Y2A437</accession>
<evidence type="ECO:0000313" key="2">
    <source>
        <dbReference type="Proteomes" id="UP000499080"/>
    </source>
</evidence>
<organism evidence="1 2">
    <name type="scientific">Araneus ventricosus</name>
    <name type="common">Orbweaver spider</name>
    <name type="synonym">Epeira ventricosa</name>
    <dbReference type="NCBI Taxonomy" id="182803"/>
    <lineage>
        <taxon>Eukaryota</taxon>
        <taxon>Metazoa</taxon>
        <taxon>Ecdysozoa</taxon>
        <taxon>Arthropoda</taxon>
        <taxon>Chelicerata</taxon>
        <taxon>Arachnida</taxon>
        <taxon>Araneae</taxon>
        <taxon>Araneomorphae</taxon>
        <taxon>Entelegynae</taxon>
        <taxon>Araneoidea</taxon>
        <taxon>Araneidae</taxon>
        <taxon>Araneus</taxon>
    </lineage>
</organism>
<protein>
    <submittedName>
        <fullName evidence="1">Uncharacterized protein</fullName>
    </submittedName>
</protein>
<sequence length="89" mass="9964">MLYRKYGIKCSTICYNCKGKGCTNSPKDDNIIANSTNQEAEIGIRMEEIISEVGLEEECQTLQVEESGIKKTDIDDFDSPSTPKKLKLI</sequence>
<gene>
    <name evidence="1" type="ORF">AVEN_235416_1</name>
</gene>
<comment type="caution">
    <text evidence="1">The sequence shown here is derived from an EMBL/GenBank/DDBJ whole genome shotgun (WGS) entry which is preliminary data.</text>
</comment>
<dbReference type="EMBL" id="BGPR01000005">
    <property type="protein sequence ID" value="GBL74473.1"/>
    <property type="molecule type" value="Genomic_DNA"/>
</dbReference>